<dbReference type="AlphaFoldDB" id="A0A6A2ZG37"/>
<comment type="caution">
    <text evidence="2">The sequence shown here is derived from an EMBL/GenBank/DDBJ whole genome shotgun (WGS) entry which is preliminary data.</text>
</comment>
<dbReference type="PROSITE" id="PS50878">
    <property type="entry name" value="RT_POL"/>
    <property type="match status" value="1"/>
</dbReference>
<dbReference type="InterPro" id="IPR036322">
    <property type="entry name" value="WD40_repeat_dom_sf"/>
</dbReference>
<protein>
    <recommendedName>
        <fullName evidence="1">Reverse transcriptase domain-containing protein</fullName>
    </recommendedName>
</protein>
<dbReference type="PANTHER" id="PTHR33116:SF75">
    <property type="entry name" value="RIBONUCLEASE H PROTEIN"/>
    <property type="match status" value="1"/>
</dbReference>
<dbReference type="InterPro" id="IPR001680">
    <property type="entry name" value="WD40_rpt"/>
</dbReference>
<organism evidence="2 3">
    <name type="scientific">Hibiscus syriacus</name>
    <name type="common">Rose of Sharon</name>
    <dbReference type="NCBI Taxonomy" id="106335"/>
    <lineage>
        <taxon>Eukaryota</taxon>
        <taxon>Viridiplantae</taxon>
        <taxon>Streptophyta</taxon>
        <taxon>Embryophyta</taxon>
        <taxon>Tracheophyta</taxon>
        <taxon>Spermatophyta</taxon>
        <taxon>Magnoliopsida</taxon>
        <taxon>eudicotyledons</taxon>
        <taxon>Gunneridae</taxon>
        <taxon>Pentapetalae</taxon>
        <taxon>rosids</taxon>
        <taxon>malvids</taxon>
        <taxon>Malvales</taxon>
        <taxon>Malvaceae</taxon>
        <taxon>Malvoideae</taxon>
        <taxon>Hibiscus</taxon>
    </lineage>
</organism>
<dbReference type="PANTHER" id="PTHR33116">
    <property type="entry name" value="REVERSE TRANSCRIPTASE ZINC-BINDING DOMAIN-CONTAINING PROTEIN-RELATED-RELATED"/>
    <property type="match status" value="1"/>
</dbReference>
<dbReference type="Pfam" id="PF13966">
    <property type="entry name" value="zf-RVT"/>
    <property type="match status" value="1"/>
</dbReference>
<dbReference type="CDD" id="cd06222">
    <property type="entry name" value="RNase_H_like"/>
    <property type="match status" value="1"/>
</dbReference>
<proteinExistence type="predicted"/>
<dbReference type="InterPro" id="IPR026960">
    <property type="entry name" value="RVT-Znf"/>
</dbReference>
<evidence type="ECO:0000313" key="3">
    <source>
        <dbReference type="Proteomes" id="UP000436088"/>
    </source>
</evidence>
<dbReference type="InterPro" id="IPR012337">
    <property type="entry name" value="RNaseH-like_sf"/>
</dbReference>
<dbReference type="InterPro" id="IPR015943">
    <property type="entry name" value="WD40/YVTN_repeat-like_dom_sf"/>
</dbReference>
<sequence length="1004" mass="111834">MVSQDATASSLPVLQALSPVHIKFEPGSGKRGPRLNLSNRIGIRHHGFTQRRCLLCLDFRAHAESCRTVRFISGGQAVATGSKDCSILATDVETGSISARLENAHECVLTFVCLINLTESTVASGDNEGCIKIWDTRQISCSGSFNGHEDYISDMNFVPDSMKLLIASNKVSPYKCAMATNRSPFVKSPAQLEYVKTFTDLSEDFLNMKPCLGVFFKYFWILSAAAMLASIGVSTGLHPKKPASLIGKTSILGEVDLLYSFPFSTLAARPKSNSRQVSNWRIALGVGVEEFEGIDGKVGIDYWRKKGLKGVVFKVDFKRAYDSVDWAILMKIMCKMGFGDKWSSWINQCVSTATISVLVNGSPTEKFKTARGLRQGCSLAPMLFNLVGELLHLMLAKAVEIGLFSGFELGNQERLFMLSHLQFADDLIIFSKATVRDLKNVRRVLLIFELMTGLQLNLSKSKIFDINVDPDELASWAVEIGCTVGLFPTEYLGLPLGSKRNSAVLWEPIVQRFYSKLAGWKANSLSLAGRAVLVKSVLCSLPTYFLSHFRIPIGVVKRLNSIMAAFLWGGSADKRNIHWLNWKLVCKPKRLGGLGIPNLALLNRALLGKWMGNGETVQFWHDSWLGSFPLKVGFPRIFVLSLNKGGKVAEFMENSSSGCFWDIKLRRNLVDWEVEQWMQLMSLLNSTSLSSLQDDCWVWTGNGEGCFSTKSCVKCYFDWAGNEEDDGTWDNIVWTGVAPPRVETFVWQAAHQRVAVREELIKRGVSGIEDSLCPLCGKCVESVSHLFVHCEVVSGLWYRFLSSWNVSFVPPQTLLDFIIVWNDLIPKSTIWKFIPRAVLWTVWKCRNDIIFGKGKVDGPLLFFLVRFRIASWFVARFNDVQINFESLVGDIKIADLGVRMKKDSISSSCWTAPPLGYVKLNVDGAMSKEWDKGGIGGLLRDAQGLQQDSLNALKWIKNPGVCTPMFQPLVKDIAALVESRGVIVRHILRAANCEADKLAKEGIR</sequence>
<dbReference type="Proteomes" id="UP000436088">
    <property type="component" value="Unassembled WGS sequence"/>
</dbReference>
<dbReference type="InterPro" id="IPR000477">
    <property type="entry name" value="RT_dom"/>
</dbReference>
<dbReference type="EMBL" id="VEPZ02001163">
    <property type="protein sequence ID" value="KAE8690072.1"/>
    <property type="molecule type" value="Genomic_DNA"/>
</dbReference>
<evidence type="ECO:0000313" key="2">
    <source>
        <dbReference type="EMBL" id="KAE8690072.1"/>
    </source>
</evidence>
<dbReference type="SMART" id="SM00320">
    <property type="entry name" value="WD40"/>
    <property type="match status" value="3"/>
</dbReference>
<accession>A0A6A2ZG37</accession>
<dbReference type="InterPro" id="IPR043502">
    <property type="entry name" value="DNA/RNA_pol_sf"/>
</dbReference>
<reference evidence="2" key="1">
    <citation type="submission" date="2019-09" db="EMBL/GenBank/DDBJ databases">
        <title>Draft genome information of white flower Hibiscus syriacus.</title>
        <authorList>
            <person name="Kim Y.-M."/>
        </authorList>
    </citation>
    <scope>NUCLEOTIDE SEQUENCE [LARGE SCALE GENOMIC DNA]</scope>
    <source>
        <strain evidence="2">YM2019G1</strain>
    </source>
</reference>
<dbReference type="Pfam" id="PF00078">
    <property type="entry name" value="RVT_1"/>
    <property type="match status" value="1"/>
</dbReference>
<name>A0A6A2ZG37_HIBSY</name>
<dbReference type="SUPFAM" id="SSF50978">
    <property type="entry name" value="WD40 repeat-like"/>
    <property type="match status" value="1"/>
</dbReference>
<dbReference type="Gene3D" id="2.130.10.10">
    <property type="entry name" value="YVTN repeat-like/Quinoprotein amine dehydrogenase"/>
    <property type="match status" value="1"/>
</dbReference>
<gene>
    <name evidence="2" type="ORF">F3Y22_tig00110927pilonHSYRG00013</name>
</gene>
<feature type="domain" description="Reverse transcriptase" evidence="1">
    <location>
        <begin position="248"/>
        <end position="496"/>
    </location>
</feature>
<evidence type="ECO:0000259" key="1">
    <source>
        <dbReference type="PROSITE" id="PS50878"/>
    </source>
</evidence>
<dbReference type="SUPFAM" id="SSF56672">
    <property type="entry name" value="DNA/RNA polymerases"/>
    <property type="match status" value="1"/>
</dbReference>
<keyword evidence="3" id="KW-1185">Reference proteome</keyword>
<dbReference type="SUPFAM" id="SSF53098">
    <property type="entry name" value="Ribonuclease H-like"/>
    <property type="match status" value="1"/>
</dbReference>
<dbReference type="InterPro" id="IPR044730">
    <property type="entry name" value="RNase_H-like_dom_plant"/>
</dbReference>